<dbReference type="Proteomes" id="UP000626220">
    <property type="component" value="Unassembled WGS sequence"/>
</dbReference>
<evidence type="ECO:0000313" key="5">
    <source>
        <dbReference type="EMBL" id="GHF51092.1"/>
    </source>
</evidence>
<feature type="binding site" evidence="4">
    <location>
        <position position="50"/>
    </location>
    <ligand>
        <name>pyruvate</name>
        <dbReference type="ChEBI" id="CHEBI:15361"/>
    </ligand>
</feature>
<accession>A0A8J3GX68</accession>
<dbReference type="InterPro" id="IPR013785">
    <property type="entry name" value="Aldolase_TIM"/>
</dbReference>
<dbReference type="Pfam" id="PF00701">
    <property type="entry name" value="DHDPS"/>
    <property type="match status" value="1"/>
</dbReference>
<evidence type="ECO:0000256" key="2">
    <source>
        <dbReference type="PIRNR" id="PIRNR001365"/>
    </source>
</evidence>
<dbReference type="AlphaFoldDB" id="A0A8J3GX68"/>
<feature type="active site" description="Proton donor/acceptor" evidence="3">
    <location>
        <position position="138"/>
    </location>
</feature>
<sequence>MTSAADLRGVVPYLPTPLTAEGEVDAAALRRLCIHLIDSGVHGLTPLGSTGEFAYLDFAAKEQVVAATVEAAAGRVPVIAGVAATTIRDATRQARRWAELGADGILAVMEAYFPVPDSGIADYFTAIADATDLPVTLYTNPNFQRSDLSLDTIDRLSHHPNIRFVKDASTNTGRLLSILNRTEGRIGVFAASSHVTTAVMLIGGRGWLAGPSCLIPRQSVRLFELCEAGQWDAAMELQRELWAVNQVFARFNLAGAVKAGLRLQGFDCGDPAPPQPALKPDEVAVVRKVLERVGAL</sequence>
<dbReference type="GO" id="GO:0008840">
    <property type="term" value="F:4-hydroxy-tetrahydrodipicolinate synthase activity"/>
    <property type="evidence" value="ECO:0007669"/>
    <property type="project" value="TreeGrafter"/>
</dbReference>
<evidence type="ECO:0000256" key="1">
    <source>
        <dbReference type="ARBA" id="ARBA00023239"/>
    </source>
</evidence>
<dbReference type="PIRSF" id="PIRSF001365">
    <property type="entry name" value="DHDPS"/>
    <property type="match status" value="1"/>
</dbReference>
<dbReference type="PRINTS" id="PR00146">
    <property type="entry name" value="DHPICSNTHASE"/>
</dbReference>
<feature type="active site" description="Schiff-base intermediate with substrate" evidence="3">
    <location>
        <position position="166"/>
    </location>
</feature>
<protein>
    <submittedName>
        <fullName evidence="5">Dihydrodipicolinate synthase family protein</fullName>
    </submittedName>
</protein>
<dbReference type="EMBL" id="BNCJ01000005">
    <property type="protein sequence ID" value="GHF51092.1"/>
    <property type="molecule type" value="Genomic_DNA"/>
</dbReference>
<dbReference type="RefSeq" id="WP_189680279.1">
    <property type="nucleotide sequence ID" value="NZ_BNCJ01000005.1"/>
</dbReference>
<comment type="caution">
    <text evidence="5">The sequence shown here is derived from an EMBL/GenBank/DDBJ whole genome shotgun (WGS) entry which is preliminary data.</text>
</comment>
<dbReference type="SUPFAM" id="SSF51569">
    <property type="entry name" value="Aldolase"/>
    <property type="match status" value="1"/>
</dbReference>
<gene>
    <name evidence="5" type="ORF">GCM10017056_23490</name>
</gene>
<reference evidence="5" key="2">
    <citation type="submission" date="2020-09" db="EMBL/GenBank/DDBJ databases">
        <authorList>
            <person name="Sun Q."/>
            <person name="Kim S."/>
        </authorList>
    </citation>
    <scope>NUCLEOTIDE SEQUENCE</scope>
    <source>
        <strain evidence="5">KCTC 42650</strain>
    </source>
</reference>
<comment type="similarity">
    <text evidence="2">Belongs to the DapA family.</text>
</comment>
<proteinExistence type="inferred from homology"/>
<reference evidence="5" key="1">
    <citation type="journal article" date="2014" name="Int. J. Syst. Evol. Microbiol.">
        <title>Complete genome sequence of Corynebacterium casei LMG S-19264T (=DSM 44701T), isolated from a smear-ripened cheese.</title>
        <authorList>
            <consortium name="US DOE Joint Genome Institute (JGI-PGF)"/>
            <person name="Walter F."/>
            <person name="Albersmeier A."/>
            <person name="Kalinowski J."/>
            <person name="Ruckert C."/>
        </authorList>
    </citation>
    <scope>NUCLEOTIDE SEQUENCE</scope>
    <source>
        <strain evidence="5">KCTC 42650</strain>
    </source>
</reference>
<evidence type="ECO:0000256" key="3">
    <source>
        <dbReference type="PIRSR" id="PIRSR001365-1"/>
    </source>
</evidence>
<dbReference type="PANTHER" id="PTHR12128:SF72">
    <property type="entry name" value="DIHYDRODIPICOLINATE SYNTHASE"/>
    <property type="match status" value="1"/>
</dbReference>
<dbReference type="CDD" id="cd00408">
    <property type="entry name" value="DHDPS-like"/>
    <property type="match status" value="1"/>
</dbReference>
<dbReference type="InterPro" id="IPR002220">
    <property type="entry name" value="DapA-like"/>
</dbReference>
<name>A0A8J3GX68_9RHOB</name>
<dbReference type="Gene3D" id="3.20.20.70">
    <property type="entry name" value="Aldolase class I"/>
    <property type="match status" value="1"/>
</dbReference>
<organism evidence="5 6">
    <name type="scientific">Seohaeicola zhoushanensis</name>
    <dbReference type="NCBI Taxonomy" id="1569283"/>
    <lineage>
        <taxon>Bacteria</taxon>
        <taxon>Pseudomonadati</taxon>
        <taxon>Pseudomonadota</taxon>
        <taxon>Alphaproteobacteria</taxon>
        <taxon>Rhodobacterales</taxon>
        <taxon>Roseobacteraceae</taxon>
        <taxon>Seohaeicola</taxon>
    </lineage>
</organism>
<evidence type="ECO:0000313" key="6">
    <source>
        <dbReference type="Proteomes" id="UP000626220"/>
    </source>
</evidence>
<evidence type="ECO:0000256" key="4">
    <source>
        <dbReference type="PIRSR" id="PIRSR001365-2"/>
    </source>
</evidence>
<keyword evidence="6" id="KW-1185">Reference proteome</keyword>
<keyword evidence="1 2" id="KW-0456">Lyase</keyword>
<dbReference type="SMART" id="SM01130">
    <property type="entry name" value="DHDPS"/>
    <property type="match status" value="1"/>
</dbReference>
<dbReference type="PANTHER" id="PTHR12128">
    <property type="entry name" value="DIHYDRODIPICOLINATE SYNTHASE"/>
    <property type="match status" value="1"/>
</dbReference>